<comment type="catalytic activity">
    <reaction evidence="11 13">
        <text>DNA(n) + a 2'-deoxyribonucleoside 5'-triphosphate = DNA(n+1) + diphosphate</text>
        <dbReference type="Rhea" id="RHEA:22508"/>
        <dbReference type="Rhea" id="RHEA-COMP:17339"/>
        <dbReference type="Rhea" id="RHEA-COMP:17340"/>
        <dbReference type="ChEBI" id="CHEBI:33019"/>
        <dbReference type="ChEBI" id="CHEBI:61560"/>
        <dbReference type="ChEBI" id="CHEBI:173112"/>
        <dbReference type="EC" id="2.7.7.7"/>
    </reaction>
</comment>
<keyword evidence="5 13" id="KW-0548">Nucleotidyltransferase</keyword>
<dbReference type="Gene3D" id="3.30.70.370">
    <property type="match status" value="1"/>
</dbReference>
<dbReference type="InterPro" id="IPR002298">
    <property type="entry name" value="DNA_polymerase_A"/>
</dbReference>
<keyword evidence="4 13" id="KW-0808">Transferase</keyword>
<dbReference type="SMART" id="SM00482">
    <property type="entry name" value="POLAc"/>
    <property type="match status" value="1"/>
</dbReference>
<dbReference type="CDD" id="cd09898">
    <property type="entry name" value="H3TH_53EXO"/>
    <property type="match status" value="1"/>
</dbReference>
<dbReference type="SMART" id="SM00279">
    <property type="entry name" value="HhH2"/>
    <property type="match status" value="1"/>
</dbReference>
<dbReference type="EMBL" id="CP000473">
    <property type="protein sequence ID" value="ABJ82340.1"/>
    <property type="molecule type" value="Genomic_DNA"/>
</dbReference>
<dbReference type="eggNOG" id="COG0749">
    <property type="taxonomic scope" value="Bacteria"/>
</dbReference>
<evidence type="ECO:0000256" key="10">
    <source>
        <dbReference type="ARBA" id="ARBA00023204"/>
    </source>
</evidence>
<dbReference type="FunFam" id="1.10.150.20:FF:000003">
    <property type="entry name" value="DNA polymerase I"/>
    <property type="match status" value="1"/>
</dbReference>
<dbReference type="Gene3D" id="3.40.50.1010">
    <property type="entry name" value="5'-nuclease"/>
    <property type="match status" value="1"/>
</dbReference>
<keyword evidence="8 13" id="KW-0239">DNA-directed DNA polymerase</keyword>
<dbReference type="FunFam" id="1.10.150.20:FF:000002">
    <property type="entry name" value="DNA polymerase I"/>
    <property type="match status" value="1"/>
</dbReference>
<reference evidence="16" key="1">
    <citation type="submission" date="2006-10" db="EMBL/GenBank/DDBJ databases">
        <title>Complete sequence of Solibacter usitatus Ellin6076.</title>
        <authorList>
            <consortium name="US DOE Joint Genome Institute"/>
            <person name="Copeland A."/>
            <person name="Lucas S."/>
            <person name="Lapidus A."/>
            <person name="Barry K."/>
            <person name="Detter J.C."/>
            <person name="Glavina del Rio T."/>
            <person name="Hammon N."/>
            <person name="Israni S."/>
            <person name="Dalin E."/>
            <person name="Tice H."/>
            <person name="Pitluck S."/>
            <person name="Thompson L.S."/>
            <person name="Brettin T."/>
            <person name="Bruce D."/>
            <person name="Han C."/>
            <person name="Tapia R."/>
            <person name="Gilna P."/>
            <person name="Schmutz J."/>
            <person name="Larimer F."/>
            <person name="Land M."/>
            <person name="Hauser L."/>
            <person name="Kyrpides N."/>
            <person name="Mikhailova N."/>
            <person name="Janssen P.H."/>
            <person name="Kuske C.R."/>
            <person name="Richardson P."/>
        </authorList>
    </citation>
    <scope>NUCLEOTIDE SEQUENCE</scope>
    <source>
        <strain evidence="16">Ellin6076</strain>
    </source>
</reference>
<dbReference type="Pfam" id="PF01367">
    <property type="entry name" value="5_3_exonuc"/>
    <property type="match status" value="1"/>
</dbReference>
<dbReference type="PROSITE" id="PS00447">
    <property type="entry name" value="DNA_POLYMERASE_A"/>
    <property type="match status" value="1"/>
</dbReference>
<dbReference type="Gene3D" id="1.20.1060.10">
    <property type="entry name" value="Taq DNA Polymerase, Chain T, domain 4"/>
    <property type="match status" value="1"/>
</dbReference>
<dbReference type="GO" id="GO:0008409">
    <property type="term" value="F:5'-3' exonuclease activity"/>
    <property type="evidence" value="ECO:0007669"/>
    <property type="project" value="UniProtKB-UniRule"/>
</dbReference>
<feature type="domain" description="5'-3' exonuclease" evidence="14">
    <location>
        <begin position="8"/>
        <end position="269"/>
    </location>
</feature>
<dbReference type="InterPro" id="IPR020046">
    <property type="entry name" value="5-3_exonucl_a-hlix_arch_N"/>
</dbReference>
<dbReference type="SUPFAM" id="SSF56672">
    <property type="entry name" value="DNA/RNA polymerases"/>
    <property type="match status" value="1"/>
</dbReference>
<dbReference type="NCBIfam" id="TIGR00593">
    <property type="entry name" value="pola"/>
    <property type="match status" value="1"/>
</dbReference>
<dbReference type="FunFam" id="1.20.1060.10:FF:000001">
    <property type="entry name" value="DNA polymerase I"/>
    <property type="match status" value="1"/>
</dbReference>
<dbReference type="SUPFAM" id="SSF88723">
    <property type="entry name" value="PIN domain-like"/>
    <property type="match status" value="1"/>
</dbReference>
<evidence type="ECO:0000313" key="16">
    <source>
        <dbReference type="EMBL" id="ABJ82340.1"/>
    </source>
</evidence>
<dbReference type="InterPro" id="IPR019760">
    <property type="entry name" value="DNA-dir_DNA_pol_A_CS"/>
</dbReference>
<dbReference type="HOGENOM" id="CLU_004675_0_0_0"/>
<dbReference type="AlphaFoldDB" id="Q02DA6"/>
<dbReference type="InterPro" id="IPR001098">
    <property type="entry name" value="DNA-dir_DNA_pol_A_palm_dom"/>
</dbReference>
<keyword evidence="13" id="KW-0378">Hydrolase</keyword>
<keyword evidence="9 13" id="KW-0238">DNA-binding</keyword>
<evidence type="ECO:0000256" key="13">
    <source>
        <dbReference type="RuleBase" id="RU004460"/>
    </source>
</evidence>
<evidence type="ECO:0000256" key="3">
    <source>
        <dbReference type="ARBA" id="ARBA00020311"/>
    </source>
</evidence>
<keyword evidence="10 13" id="KW-0234">DNA repair</keyword>
<keyword evidence="13" id="KW-0540">Nuclease</keyword>
<feature type="domain" description="DNA-directed DNA polymerase family A palm" evidence="15">
    <location>
        <begin position="623"/>
        <end position="829"/>
    </location>
</feature>
<evidence type="ECO:0000256" key="7">
    <source>
        <dbReference type="ARBA" id="ARBA00022763"/>
    </source>
</evidence>
<dbReference type="CDD" id="cd06140">
    <property type="entry name" value="DNA_polA_I_Bacillus_like_exo"/>
    <property type="match status" value="1"/>
</dbReference>
<organism evidence="16">
    <name type="scientific">Solibacter usitatus (strain Ellin6076)</name>
    <dbReference type="NCBI Taxonomy" id="234267"/>
    <lineage>
        <taxon>Bacteria</taxon>
        <taxon>Pseudomonadati</taxon>
        <taxon>Acidobacteriota</taxon>
        <taxon>Terriglobia</taxon>
        <taxon>Bryobacterales</taxon>
        <taxon>Solibacteraceae</taxon>
        <taxon>Candidatus Solibacter</taxon>
    </lineage>
</organism>
<dbReference type="InterPro" id="IPR002421">
    <property type="entry name" value="5-3_exonuclease"/>
</dbReference>
<evidence type="ECO:0000256" key="4">
    <source>
        <dbReference type="ARBA" id="ARBA00022679"/>
    </source>
</evidence>
<name>Q02DA6_SOLUE</name>
<evidence type="ECO:0000256" key="2">
    <source>
        <dbReference type="ARBA" id="ARBA00012417"/>
    </source>
</evidence>
<sequence>MMGAVARQKLFLIDTFGFIFRAYHARARTGAPPMRTSTGFSTEAVYIFNNMLRKLSKQHDPPYVAAIFESGEATHRVQEFAEYKANRTETPPDLLDQIPFVRRVLEAMRIPILEYPGFEADDVIGTITRRAEAEGLDVVIVSSDKDMLQLVTEHVSMLNPAKDDKLYNPEEVKTFMGVPPVQVADLLALMGDSVDNIPGAPGIGDKGAKQILEKFGSIEAALERAAEVERKVYRESLQNNVDRIRMSKRLATISTDVPIEFTLDAVKAQAPDPGLLKAIYKEMEFHSLLKELGPSEDTRERRYSVIGSAGELREWLAGAAGTPVAVAITKSTEGEFALDMIAADTIGLARKRGEACAVTSELIVELKPWLEDAAVVKVACDVKSAVLQLARLGIEARGFGHDVMIYGFLLDADPGGCGLENQAHRRLDLKLGGAAEQHADITLELYEQLAPAIDGRGLRKLYDEIELPLTRVLARMERTGIRIDGAELKRLSVLMESQISGLTAEIHALAGKPFNISSPQQLGKVLFEDLNLPAPVKYGKGKTISTAADVLDELAAEHEIVRKVLEYRQLTKLKGTYVDALPALIDPATGRLHTSFNQTGAATGRLSSSNPNLQNIPIRTSLGREIRAAFVPRDGWKLLVADYSQIELRLLAHMSGDELLVQAFREGEDIHTRTAAEVMGVPPLMVTPEARRDAKAVNFGIVYGISAFGLAAQLGIGRAEAERYIKNYFARYVGVKRFIEETIAEVRKTGVTKTLFGRERPIPEINGRNPNARGFAERTAVNSPLQGTAADLIKLAMVRIDAALAAGGFQAAMLLQVHDELVFECPPEELDEVSRMVKREMEGACELKVPLVVDVGSGDNWRDAK</sequence>
<dbReference type="SUPFAM" id="SSF47807">
    <property type="entry name" value="5' to 3' exonuclease, C-terminal subdomain"/>
    <property type="match status" value="1"/>
</dbReference>
<dbReference type="InterPro" id="IPR018320">
    <property type="entry name" value="DNA_polymerase_1"/>
</dbReference>
<dbReference type="Gene3D" id="1.10.150.20">
    <property type="entry name" value="5' to 3' exonuclease, C-terminal subdomain"/>
    <property type="match status" value="2"/>
</dbReference>
<dbReference type="Pfam" id="PF00476">
    <property type="entry name" value="DNA_pol_A"/>
    <property type="match status" value="1"/>
</dbReference>
<dbReference type="PRINTS" id="PR00868">
    <property type="entry name" value="DNAPOLI"/>
</dbReference>
<comment type="similarity">
    <text evidence="1 13">Belongs to the DNA polymerase type-A family.</text>
</comment>
<comment type="function">
    <text evidence="13">In addition to polymerase activity, this DNA polymerase exhibits 5'-3' exonuclease activity.</text>
</comment>
<dbReference type="InterPro" id="IPR008918">
    <property type="entry name" value="HhH2"/>
</dbReference>
<dbReference type="GO" id="GO:0003677">
    <property type="term" value="F:DNA binding"/>
    <property type="evidence" value="ECO:0007669"/>
    <property type="project" value="UniProtKB-UniRule"/>
</dbReference>
<evidence type="ECO:0000259" key="14">
    <source>
        <dbReference type="SMART" id="SM00475"/>
    </source>
</evidence>
<dbReference type="STRING" id="234267.Acid_1347"/>
<dbReference type="eggNOG" id="COG0258">
    <property type="taxonomic scope" value="Bacteria"/>
</dbReference>
<dbReference type="NCBIfam" id="NF004397">
    <property type="entry name" value="PRK05755.1"/>
    <property type="match status" value="1"/>
</dbReference>
<dbReference type="Pfam" id="PF02739">
    <property type="entry name" value="5_3_exonuc_N"/>
    <property type="match status" value="1"/>
</dbReference>
<evidence type="ECO:0000259" key="15">
    <source>
        <dbReference type="SMART" id="SM00482"/>
    </source>
</evidence>
<evidence type="ECO:0000256" key="5">
    <source>
        <dbReference type="ARBA" id="ARBA00022695"/>
    </source>
</evidence>
<dbReference type="InterPro" id="IPR043502">
    <property type="entry name" value="DNA/RNA_pol_sf"/>
</dbReference>
<dbReference type="GO" id="GO:0006261">
    <property type="term" value="P:DNA-templated DNA replication"/>
    <property type="evidence" value="ECO:0007669"/>
    <property type="project" value="UniProtKB-UniRule"/>
</dbReference>
<dbReference type="InterPro" id="IPR036397">
    <property type="entry name" value="RNaseH_sf"/>
</dbReference>
<dbReference type="PANTHER" id="PTHR10133:SF27">
    <property type="entry name" value="DNA POLYMERASE NU"/>
    <property type="match status" value="1"/>
</dbReference>
<gene>
    <name evidence="13" type="primary">polA</name>
    <name evidence="16" type="ordered locus">Acid_1347</name>
</gene>
<dbReference type="FunCoup" id="Q02DA6">
    <property type="interactions" value="525"/>
</dbReference>
<dbReference type="CDD" id="cd09859">
    <property type="entry name" value="PIN_53EXO"/>
    <property type="match status" value="1"/>
</dbReference>
<evidence type="ECO:0000256" key="6">
    <source>
        <dbReference type="ARBA" id="ARBA00022705"/>
    </source>
</evidence>
<accession>Q02DA6</accession>
<dbReference type="KEGG" id="sus:Acid_1347"/>
<dbReference type="EC" id="2.7.7.7" evidence="2 12"/>
<dbReference type="Gene3D" id="3.30.420.10">
    <property type="entry name" value="Ribonuclease H-like superfamily/Ribonuclease H"/>
    <property type="match status" value="1"/>
</dbReference>
<dbReference type="GO" id="GO:0003887">
    <property type="term" value="F:DNA-directed DNA polymerase activity"/>
    <property type="evidence" value="ECO:0007669"/>
    <property type="project" value="UniProtKB-UniRule"/>
</dbReference>
<keyword evidence="6 13" id="KW-0235">DNA replication</keyword>
<evidence type="ECO:0000256" key="12">
    <source>
        <dbReference type="NCBIfam" id="TIGR00593"/>
    </source>
</evidence>
<dbReference type="PANTHER" id="PTHR10133">
    <property type="entry name" value="DNA POLYMERASE I"/>
    <property type="match status" value="1"/>
</dbReference>
<dbReference type="CDD" id="cd08637">
    <property type="entry name" value="DNA_pol_A_pol_I_C"/>
    <property type="match status" value="1"/>
</dbReference>
<evidence type="ECO:0000256" key="1">
    <source>
        <dbReference type="ARBA" id="ARBA00007705"/>
    </source>
</evidence>
<dbReference type="SUPFAM" id="SSF53098">
    <property type="entry name" value="Ribonuclease H-like"/>
    <property type="match status" value="1"/>
</dbReference>
<evidence type="ECO:0000256" key="8">
    <source>
        <dbReference type="ARBA" id="ARBA00022932"/>
    </source>
</evidence>
<evidence type="ECO:0000256" key="9">
    <source>
        <dbReference type="ARBA" id="ARBA00023125"/>
    </source>
</evidence>
<dbReference type="InterPro" id="IPR020045">
    <property type="entry name" value="DNA_polI_H3TH"/>
</dbReference>
<keyword evidence="7 13" id="KW-0227">DNA damage</keyword>
<dbReference type="SMART" id="SM00475">
    <property type="entry name" value="53EXOc"/>
    <property type="match status" value="1"/>
</dbReference>
<protein>
    <recommendedName>
        <fullName evidence="3 12">DNA polymerase I</fullName>
        <ecNumber evidence="2 12">2.7.7.7</ecNumber>
    </recommendedName>
</protein>
<keyword evidence="13" id="KW-0269">Exonuclease</keyword>
<dbReference type="GO" id="GO:0006302">
    <property type="term" value="P:double-strand break repair"/>
    <property type="evidence" value="ECO:0007669"/>
    <property type="project" value="TreeGrafter"/>
</dbReference>
<dbReference type="InterPro" id="IPR012337">
    <property type="entry name" value="RNaseH-like_sf"/>
</dbReference>
<proteinExistence type="inferred from homology"/>
<dbReference type="InParanoid" id="Q02DA6"/>
<dbReference type="InterPro" id="IPR029060">
    <property type="entry name" value="PIN-like_dom_sf"/>
</dbReference>
<evidence type="ECO:0000256" key="11">
    <source>
        <dbReference type="ARBA" id="ARBA00049244"/>
    </source>
</evidence>
<dbReference type="InterPro" id="IPR036279">
    <property type="entry name" value="5-3_exonuclease_C_sf"/>
</dbReference>